<sequence>MTRYLSYKEEMKRLDTLLAEVSTDEESLDESDGDREIIDKIARNEDIDEHKSSSEDLNSSDSETDTEEYFVAKEKNQMEKD</sequence>
<feature type="compositionally biased region" description="Basic and acidic residues" evidence="1">
    <location>
        <begin position="70"/>
        <end position="81"/>
    </location>
</feature>
<comment type="caution">
    <text evidence="2">The sequence shown here is derived from an EMBL/GenBank/DDBJ whole genome shotgun (WGS) entry which is preliminary data.</text>
</comment>
<protein>
    <submittedName>
        <fullName evidence="2">Uncharacterized protein</fullName>
    </submittedName>
</protein>
<dbReference type="EMBL" id="JAFNEN010000778">
    <property type="protein sequence ID" value="KAG8177465.1"/>
    <property type="molecule type" value="Genomic_DNA"/>
</dbReference>
<evidence type="ECO:0000256" key="1">
    <source>
        <dbReference type="SAM" id="MobiDB-lite"/>
    </source>
</evidence>
<evidence type="ECO:0000313" key="3">
    <source>
        <dbReference type="Proteomes" id="UP000827092"/>
    </source>
</evidence>
<organism evidence="2 3">
    <name type="scientific">Oedothorax gibbosus</name>
    <dbReference type="NCBI Taxonomy" id="931172"/>
    <lineage>
        <taxon>Eukaryota</taxon>
        <taxon>Metazoa</taxon>
        <taxon>Ecdysozoa</taxon>
        <taxon>Arthropoda</taxon>
        <taxon>Chelicerata</taxon>
        <taxon>Arachnida</taxon>
        <taxon>Araneae</taxon>
        <taxon>Araneomorphae</taxon>
        <taxon>Entelegynae</taxon>
        <taxon>Araneoidea</taxon>
        <taxon>Linyphiidae</taxon>
        <taxon>Erigoninae</taxon>
        <taxon>Oedothorax</taxon>
    </lineage>
</organism>
<gene>
    <name evidence="2" type="ORF">JTE90_008649</name>
</gene>
<reference evidence="2 3" key="1">
    <citation type="journal article" date="2022" name="Nat. Ecol. Evol.">
        <title>A masculinizing supergene underlies an exaggerated male reproductive morph in a spider.</title>
        <authorList>
            <person name="Hendrickx F."/>
            <person name="De Corte Z."/>
            <person name="Sonet G."/>
            <person name="Van Belleghem S.M."/>
            <person name="Kostlbacher S."/>
            <person name="Vangestel C."/>
        </authorList>
    </citation>
    <scope>NUCLEOTIDE SEQUENCE [LARGE SCALE GENOMIC DNA]</scope>
    <source>
        <strain evidence="2">W744_W776</strain>
    </source>
</reference>
<keyword evidence="3" id="KW-1185">Reference proteome</keyword>
<feature type="compositionally biased region" description="Acidic residues" evidence="1">
    <location>
        <begin position="22"/>
        <end position="33"/>
    </location>
</feature>
<accession>A0AAV6TZF5</accession>
<feature type="compositionally biased region" description="Basic and acidic residues" evidence="1">
    <location>
        <begin position="34"/>
        <end position="54"/>
    </location>
</feature>
<name>A0AAV6TZF5_9ARAC</name>
<dbReference type="AlphaFoldDB" id="A0AAV6TZF5"/>
<evidence type="ECO:0000313" key="2">
    <source>
        <dbReference type="EMBL" id="KAG8177465.1"/>
    </source>
</evidence>
<dbReference type="Proteomes" id="UP000827092">
    <property type="component" value="Unassembled WGS sequence"/>
</dbReference>
<proteinExistence type="predicted"/>
<feature type="region of interest" description="Disordered" evidence="1">
    <location>
        <begin position="20"/>
        <end position="81"/>
    </location>
</feature>